<dbReference type="PROSITE" id="PS00502">
    <property type="entry name" value="POLYGALACTURONASE"/>
    <property type="match status" value="1"/>
</dbReference>
<evidence type="ECO:0000256" key="4">
    <source>
        <dbReference type="ARBA" id="ARBA00022512"/>
    </source>
</evidence>
<dbReference type="Proteomes" id="UP000829196">
    <property type="component" value="Unassembled WGS sequence"/>
</dbReference>
<comment type="caution">
    <text evidence="15">The sequence shown here is derived from an EMBL/GenBank/DDBJ whole genome shotgun (WGS) entry which is preliminary data.</text>
</comment>
<evidence type="ECO:0000256" key="1">
    <source>
        <dbReference type="ARBA" id="ARBA00004191"/>
    </source>
</evidence>
<keyword evidence="10" id="KW-0961">Cell wall biogenesis/degradation</keyword>
<organism evidence="15 16">
    <name type="scientific">Dendrobium nobile</name>
    <name type="common">Orchid</name>
    <dbReference type="NCBI Taxonomy" id="94219"/>
    <lineage>
        <taxon>Eukaryota</taxon>
        <taxon>Viridiplantae</taxon>
        <taxon>Streptophyta</taxon>
        <taxon>Embryophyta</taxon>
        <taxon>Tracheophyta</taxon>
        <taxon>Spermatophyta</taxon>
        <taxon>Magnoliopsida</taxon>
        <taxon>Liliopsida</taxon>
        <taxon>Asparagales</taxon>
        <taxon>Orchidaceae</taxon>
        <taxon>Epidendroideae</taxon>
        <taxon>Malaxideae</taxon>
        <taxon>Dendrobiinae</taxon>
        <taxon>Dendrobium</taxon>
    </lineage>
</organism>
<sequence length="456" mass="49344">MASPRCFSFSSSATSSSRAPLVVYIVLGLLLSWLELAGAGGFDPLLRLPSFRRGARRSRTMRSVSVINHGAKGNGIEDDTQAFLDAWNLACSSKVGATLEIPAGHVYFLRQINFRGPCKSKVIVLLMGTIVAPSDPDSWSPKNRRRWLYFHGIKDLEVRGEGVVDGMGEEWWARSCKRNASNPCRRAPTAITFHRMRRLTIQDLTLLNSQKIHMAFNNCFQVQASRVKVIAPERSPNTDGIHISSSVSVAVEDSIIGTGDDCISIVGNSSSILIKNITCGPGHGISIGSLGKDGSTVELENVIVDEASISNTENGVRIKSWQGGDGFARGIVFRNIVMTNVSNPIIIDQFYCDSSHPCKNQTSAVKVSDISFINIKGTSATEDAVRFACSDSFPCENIFLEDIDLSLYSGGEADAFCWKASGNSSGAVRPPSCLSSDALQIKQTVLSTTPFLYSSA</sequence>
<keyword evidence="14" id="KW-1133">Transmembrane helix</keyword>
<dbReference type="GO" id="GO:0071555">
    <property type="term" value="P:cell wall organization"/>
    <property type="evidence" value="ECO:0007669"/>
    <property type="project" value="UniProtKB-KW"/>
</dbReference>
<keyword evidence="9 13" id="KW-0326">Glycosidase</keyword>
<comment type="subcellular location">
    <subcellularLocation>
        <location evidence="1">Secreted</location>
        <location evidence="1">Cell wall</location>
    </subcellularLocation>
</comment>
<evidence type="ECO:0000256" key="9">
    <source>
        <dbReference type="ARBA" id="ARBA00023295"/>
    </source>
</evidence>
<dbReference type="EC" id="3.2.1.15" evidence="3"/>
<keyword evidence="14" id="KW-0812">Transmembrane</keyword>
<evidence type="ECO:0000256" key="6">
    <source>
        <dbReference type="ARBA" id="ARBA00022729"/>
    </source>
</evidence>
<comment type="catalytic activity">
    <reaction evidence="11">
        <text>(1,4-alpha-D-galacturonosyl)n+m + H2O = (1,4-alpha-D-galacturonosyl)n + (1,4-alpha-D-galacturonosyl)m.</text>
        <dbReference type="EC" id="3.2.1.15"/>
    </reaction>
</comment>
<evidence type="ECO:0000256" key="3">
    <source>
        <dbReference type="ARBA" id="ARBA00012736"/>
    </source>
</evidence>
<gene>
    <name evidence="15" type="ORF">KFK09_005262</name>
</gene>
<keyword evidence="16" id="KW-1185">Reference proteome</keyword>
<dbReference type="InterPro" id="IPR000743">
    <property type="entry name" value="Glyco_hydro_28"/>
</dbReference>
<dbReference type="Gene3D" id="2.160.20.10">
    <property type="entry name" value="Single-stranded right-handed beta-helix, Pectin lyase-like"/>
    <property type="match status" value="1"/>
</dbReference>
<evidence type="ECO:0000256" key="12">
    <source>
        <dbReference type="PROSITE-ProRule" id="PRU10052"/>
    </source>
</evidence>
<name>A0A8T3C0G6_DENNO</name>
<keyword evidence="8 13" id="KW-0378">Hydrolase</keyword>
<evidence type="ECO:0000256" key="2">
    <source>
        <dbReference type="ARBA" id="ARBA00008834"/>
    </source>
</evidence>
<dbReference type="OrthoDB" id="187139at2759"/>
<evidence type="ECO:0000256" key="7">
    <source>
        <dbReference type="ARBA" id="ARBA00022737"/>
    </source>
</evidence>
<dbReference type="EMBL" id="JAGYWB010000005">
    <property type="protein sequence ID" value="KAI0522875.1"/>
    <property type="molecule type" value="Genomic_DNA"/>
</dbReference>
<keyword evidence="7" id="KW-0677">Repeat</keyword>
<evidence type="ECO:0000256" key="14">
    <source>
        <dbReference type="SAM" id="Phobius"/>
    </source>
</evidence>
<feature type="transmembrane region" description="Helical" evidence="14">
    <location>
        <begin position="21"/>
        <end position="42"/>
    </location>
</feature>
<dbReference type="SMR" id="A0A8T3C0G6"/>
<keyword evidence="5" id="KW-0964">Secreted</keyword>
<keyword evidence="14" id="KW-0472">Membrane</keyword>
<evidence type="ECO:0000256" key="13">
    <source>
        <dbReference type="RuleBase" id="RU361169"/>
    </source>
</evidence>
<dbReference type="GO" id="GO:0004650">
    <property type="term" value="F:polygalacturonase activity"/>
    <property type="evidence" value="ECO:0007669"/>
    <property type="project" value="UniProtKB-EC"/>
</dbReference>
<evidence type="ECO:0000256" key="10">
    <source>
        <dbReference type="ARBA" id="ARBA00023316"/>
    </source>
</evidence>
<dbReference type="FunFam" id="2.160.20.10:FF:000032">
    <property type="entry name" value="Pectin lyase-like superfamily protein"/>
    <property type="match status" value="1"/>
</dbReference>
<dbReference type="GO" id="GO:0005975">
    <property type="term" value="P:carbohydrate metabolic process"/>
    <property type="evidence" value="ECO:0007669"/>
    <property type="project" value="InterPro"/>
</dbReference>
<evidence type="ECO:0000256" key="8">
    <source>
        <dbReference type="ARBA" id="ARBA00022801"/>
    </source>
</evidence>
<comment type="similarity">
    <text evidence="2 13">Belongs to the glycosyl hydrolase 28 family.</text>
</comment>
<dbReference type="InterPro" id="IPR012334">
    <property type="entry name" value="Pectin_lyas_fold"/>
</dbReference>
<evidence type="ECO:0000313" key="16">
    <source>
        <dbReference type="Proteomes" id="UP000829196"/>
    </source>
</evidence>
<evidence type="ECO:0000256" key="11">
    <source>
        <dbReference type="ARBA" id="ARBA00034074"/>
    </source>
</evidence>
<keyword evidence="6" id="KW-0732">Signal</keyword>
<evidence type="ECO:0000313" key="15">
    <source>
        <dbReference type="EMBL" id="KAI0522875.1"/>
    </source>
</evidence>
<keyword evidence="4" id="KW-0134">Cell wall</keyword>
<dbReference type="InterPro" id="IPR011050">
    <property type="entry name" value="Pectin_lyase_fold/virulence"/>
</dbReference>
<evidence type="ECO:0000256" key="5">
    <source>
        <dbReference type="ARBA" id="ARBA00022525"/>
    </source>
</evidence>
<protein>
    <recommendedName>
        <fullName evidence="3">endo-polygalacturonase</fullName>
        <ecNumber evidence="3">3.2.1.15</ecNumber>
    </recommendedName>
</protein>
<reference evidence="15" key="1">
    <citation type="journal article" date="2022" name="Front. Genet.">
        <title>Chromosome-Scale Assembly of the Dendrobium nobile Genome Provides Insights Into the Molecular Mechanism of the Biosynthesis of the Medicinal Active Ingredient of Dendrobium.</title>
        <authorList>
            <person name="Xu Q."/>
            <person name="Niu S.-C."/>
            <person name="Li K.-L."/>
            <person name="Zheng P.-J."/>
            <person name="Zhang X.-J."/>
            <person name="Jia Y."/>
            <person name="Liu Y."/>
            <person name="Niu Y.-X."/>
            <person name="Yu L.-H."/>
            <person name="Chen D.-F."/>
            <person name="Zhang G.-Q."/>
        </authorList>
    </citation>
    <scope>NUCLEOTIDE SEQUENCE</scope>
    <source>
        <tissue evidence="15">Leaf</tissue>
    </source>
</reference>
<dbReference type="AlphaFoldDB" id="A0A8T3C0G6"/>
<dbReference type="PANTHER" id="PTHR31375">
    <property type="match status" value="1"/>
</dbReference>
<dbReference type="Pfam" id="PF00295">
    <property type="entry name" value="Glyco_hydro_28"/>
    <property type="match status" value="1"/>
</dbReference>
<dbReference type="SUPFAM" id="SSF51126">
    <property type="entry name" value="Pectin lyase-like"/>
    <property type="match status" value="1"/>
</dbReference>
<proteinExistence type="inferred from homology"/>
<feature type="active site" evidence="12">
    <location>
        <position position="283"/>
    </location>
</feature>
<accession>A0A8T3C0G6</accession>